<proteinExistence type="inferred from homology"/>
<dbReference type="InterPro" id="IPR006054">
    <property type="entry name" value="DnaQ"/>
</dbReference>
<keyword evidence="2 11" id="KW-0963">Cytoplasm</keyword>
<accession>A0A5R8QFC6</accession>
<dbReference type="PANTHER" id="PTHR32294">
    <property type="entry name" value="DNA POLYMERASE III SUBUNIT ALPHA"/>
    <property type="match status" value="1"/>
</dbReference>
<evidence type="ECO:0000259" key="13">
    <source>
        <dbReference type="SMART" id="SM00479"/>
    </source>
</evidence>
<evidence type="ECO:0000256" key="1">
    <source>
        <dbReference type="ARBA" id="ARBA00003452"/>
    </source>
</evidence>
<evidence type="ECO:0000313" key="15">
    <source>
        <dbReference type="EMBL" id="TLG76504.1"/>
    </source>
</evidence>
<feature type="domain" description="Polymerase/histidinol phosphatase N-terminal" evidence="14">
    <location>
        <begin position="324"/>
        <end position="392"/>
    </location>
</feature>
<comment type="catalytic activity">
    <reaction evidence="10 11">
        <text>DNA(n) + a 2'-deoxyribonucleoside 5'-triphosphate = DNA(n+1) + diphosphate</text>
        <dbReference type="Rhea" id="RHEA:22508"/>
        <dbReference type="Rhea" id="RHEA-COMP:17339"/>
        <dbReference type="Rhea" id="RHEA-COMP:17340"/>
        <dbReference type="ChEBI" id="CHEBI:33019"/>
        <dbReference type="ChEBI" id="CHEBI:61560"/>
        <dbReference type="ChEBI" id="CHEBI:173112"/>
        <dbReference type="EC" id="2.7.7.7"/>
    </reaction>
</comment>
<dbReference type="Pfam" id="PF14480">
    <property type="entry name" value="DNA_pol3_a_NI"/>
    <property type="match status" value="1"/>
</dbReference>
<dbReference type="InterPro" id="IPR036397">
    <property type="entry name" value="RNaseH_sf"/>
</dbReference>
<dbReference type="EMBL" id="VBWP01000002">
    <property type="protein sequence ID" value="TLG76504.1"/>
    <property type="molecule type" value="Genomic_DNA"/>
</dbReference>
<dbReference type="FunFam" id="3.30.420.10:FF:000045">
    <property type="entry name" value="3'-5' exonuclease DinG"/>
    <property type="match status" value="1"/>
</dbReference>
<dbReference type="Pfam" id="PF07733">
    <property type="entry name" value="DNA_pol3_alpha"/>
    <property type="match status" value="2"/>
</dbReference>
<evidence type="ECO:0000313" key="16">
    <source>
        <dbReference type="Proteomes" id="UP000306912"/>
    </source>
</evidence>
<evidence type="ECO:0000256" key="2">
    <source>
        <dbReference type="ARBA" id="ARBA00022490"/>
    </source>
</evidence>
<dbReference type="Pfam" id="PF02811">
    <property type="entry name" value="PHP"/>
    <property type="match status" value="1"/>
</dbReference>
<keyword evidence="16" id="KW-1185">Reference proteome</keyword>
<dbReference type="InterPro" id="IPR012340">
    <property type="entry name" value="NA-bd_OB-fold"/>
</dbReference>
<dbReference type="Gene3D" id="3.30.420.10">
    <property type="entry name" value="Ribonuclease H-like superfamily/Ribonuclease H"/>
    <property type="match status" value="1"/>
</dbReference>
<keyword evidence="3 11" id="KW-0808">Transferase</keyword>
<keyword evidence="9 11" id="KW-0239">DNA-directed DNA polymerase</keyword>
<comment type="similarity">
    <text evidence="11">Belongs to the DNA polymerase type-C family. PolC subfamily.</text>
</comment>
<comment type="caution">
    <text evidence="15">The sequence shown here is derived from an EMBL/GenBank/DDBJ whole genome shotgun (WGS) entry which is preliminary data.</text>
</comment>
<dbReference type="InterPro" id="IPR028112">
    <property type="entry name" value="DNA_PolC-type_N_I"/>
</dbReference>
<evidence type="ECO:0000256" key="11">
    <source>
        <dbReference type="HAMAP-Rule" id="MF_00356"/>
    </source>
</evidence>
<dbReference type="InterPro" id="IPR012337">
    <property type="entry name" value="RNaseH-like_sf"/>
</dbReference>
<dbReference type="InterPro" id="IPR004013">
    <property type="entry name" value="PHP_dom"/>
</dbReference>
<protein>
    <recommendedName>
        <fullName evidence="11">DNA polymerase III PolC-type</fullName>
        <shortName evidence="11">PolIII</shortName>
        <ecNumber evidence="11">2.7.7.7</ecNumber>
    </recommendedName>
</protein>
<dbReference type="InterPro" id="IPR006308">
    <property type="entry name" value="Pol_III_a_PolC-type_gram_pos"/>
</dbReference>
<dbReference type="NCBIfam" id="TIGR00573">
    <property type="entry name" value="dnaq"/>
    <property type="match status" value="1"/>
</dbReference>
<evidence type="ECO:0000256" key="3">
    <source>
        <dbReference type="ARBA" id="ARBA00022679"/>
    </source>
</evidence>
<dbReference type="Gene3D" id="1.10.150.870">
    <property type="match status" value="1"/>
</dbReference>
<keyword evidence="6 11" id="KW-0540">Nuclease</keyword>
<dbReference type="Pfam" id="PF17657">
    <property type="entry name" value="DNA_pol3_finger"/>
    <property type="match status" value="1"/>
</dbReference>
<evidence type="ECO:0000256" key="10">
    <source>
        <dbReference type="ARBA" id="ARBA00049244"/>
    </source>
</evidence>
<dbReference type="CDD" id="cd06127">
    <property type="entry name" value="DEDDh"/>
    <property type="match status" value="1"/>
</dbReference>
<organism evidence="15 16">
    <name type="scientific">Culicoidibacter larvae</name>
    <dbReference type="NCBI Taxonomy" id="2579976"/>
    <lineage>
        <taxon>Bacteria</taxon>
        <taxon>Bacillati</taxon>
        <taxon>Bacillota</taxon>
        <taxon>Culicoidibacteria</taxon>
        <taxon>Culicoidibacterales</taxon>
        <taxon>Culicoidibacteraceae</taxon>
        <taxon>Culicoidibacter</taxon>
    </lineage>
</organism>
<dbReference type="Proteomes" id="UP000306912">
    <property type="component" value="Unassembled WGS sequence"/>
</dbReference>
<comment type="subcellular location">
    <subcellularLocation>
        <location evidence="11">Cytoplasm</location>
    </subcellularLocation>
</comment>
<comment type="function">
    <text evidence="1 11">Required for replicative DNA synthesis. This DNA polymerase also exhibits 3' to 5' exonuclease activity.</text>
</comment>
<dbReference type="SMART" id="SM00479">
    <property type="entry name" value="EXOIII"/>
    <property type="match status" value="1"/>
</dbReference>
<dbReference type="Pfam" id="PF00929">
    <property type="entry name" value="RNase_T"/>
    <property type="match status" value="1"/>
</dbReference>
<dbReference type="CDD" id="cd07435">
    <property type="entry name" value="PHP_PolIIIA_POLC"/>
    <property type="match status" value="1"/>
</dbReference>
<dbReference type="Gene3D" id="3.20.20.140">
    <property type="entry name" value="Metal-dependent hydrolases"/>
    <property type="match status" value="2"/>
</dbReference>
<evidence type="ECO:0000256" key="9">
    <source>
        <dbReference type="ARBA" id="ARBA00022932"/>
    </source>
</evidence>
<dbReference type="GO" id="GO:0003677">
    <property type="term" value="F:DNA binding"/>
    <property type="evidence" value="ECO:0007669"/>
    <property type="project" value="UniProtKB-UniRule"/>
</dbReference>
<dbReference type="GO" id="GO:0006261">
    <property type="term" value="P:DNA-templated DNA replication"/>
    <property type="evidence" value="ECO:0007669"/>
    <property type="project" value="UniProtKB-UniRule"/>
</dbReference>
<dbReference type="Pfam" id="PF14579">
    <property type="entry name" value="HHH_6"/>
    <property type="match status" value="1"/>
</dbReference>
<dbReference type="GO" id="GO:0003887">
    <property type="term" value="F:DNA-directed DNA polymerase activity"/>
    <property type="evidence" value="ECO:0007669"/>
    <property type="project" value="UniProtKB-UniRule"/>
</dbReference>
<dbReference type="GO" id="GO:0005737">
    <property type="term" value="C:cytoplasm"/>
    <property type="evidence" value="ECO:0007669"/>
    <property type="project" value="UniProtKB-SubCell"/>
</dbReference>
<evidence type="ECO:0000256" key="5">
    <source>
        <dbReference type="ARBA" id="ARBA00022705"/>
    </source>
</evidence>
<keyword evidence="4 11" id="KW-0548">Nucleotidyltransferase</keyword>
<dbReference type="InterPro" id="IPR044923">
    <property type="entry name" value="PolC_middle_finger_sf"/>
</dbReference>
<feature type="domain" description="Exonuclease" evidence="13">
    <location>
        <begin position="411"/>
        <end position="578"/>
    </location>
</feature>
<evidence type="ECO:0000256" key="8">
    <source>
        <dbReference type="ARBA" id="ARBA00022839"/>
    </source>
</evidence>
<dbReference type="PANTHER" id="PTHR32294:SF5">
    <property type="entry name" value="DNA POLYMERASE III POLC-TYPE"/>
    <property type="match status" value="1"/>
</dbReference>
<dbReference type="RefSeq" id="WP_138190142.1">
    <property type="nucleotide sequence ID" value="NZ_VBWP01000002.1"/>
</dbReference>
<dbReference type="InParanoid" id="A0A5R8QFC6"/>
<dbReference type="GO" id="GO:0008408">
    <property type="term" value="F:3'-5' exonuclease activity"/>
    <property type="evidence" value="ECO:0007669"/>
    <property type="project" value="UniProtKB-UniRule"/>
</dbReference>
<feature type="region of interest" description="Disordered" evidence="12">
    <location>
        <begin position="185"/>
        <end position="211"/>
    </location>
</feature>
<evidence type="ECO:0000256" key="6">
    <source>
        <dbReference type="ARBA" id="ARBA00022722"/>
    </source>
</evidence>
<dbReference type="CDD" id="cd04484">
    <property type="entry name" value="polC_OBF"/>
    <property type="match status" value="1"/>
</dbReference>
<evidence type="ECO:0000256" key="7">
    <source>
        <dbReference type="ARBA" id="ARBA00022801"/>
    </source>
</evidence>
<keyword evidence="5 11" id="KW-0235">DNA replication</keyword>
<dbReference type="Gene3D" id="1.10.150.700">
    <property type="entry name" value="PolC, middle finger domain"/>
    <property type="match status" value="2"/>
</dbReference>
<dbReference type="OrthoDB" id="9804290at2"/>
<dbReference type="FunCoup" id="A0A5R8QFC6">
    <property type="interactions" value="64"/>
</dbReference>
<gene>
    <name evidence="11" type="primary">polC</name>
    <name evidence="15" type="ORF">FEZ08_02505</name>
</gene>
<dbReference type="InterPro" id="IPR040982">
    <property type="entry name" value="DNA_pol3_finger"/>
</dbReference>
<dbReference type="InterPro" id="IPR011708">
    <property type="entry name" value="DNA_pol3_alpha_NTPase_dom"/>
</dbReference>
<dbReference type="EC" id="2.7.7.7" evidence="11"/>
<evidence type="ECO:0000259" key="14">
    <source>
        <dbReference type="SMART" id="SM00481"/>
    </source>
</evidence>
<evidence type="ECO:0000256" key="12">
    <source>
        <dbReference type="SAM" id="MobiDB-lite"/>
    </source>
</evidence>
<keyword evidence="8 11" id="KW-0269">Exonuclease</keyword>
<evidence type="ECO:0000256" key="4">
    <source>
        <dbReference type="ARBA" id="ARBA00022695"/>
    </source>
</evidence>
<dbReference type="SUPFAM" id="SSF53098">
    <property type="entry name" value="Ribonuclease H-like"/>
    <property type="match status" value="1"/>
</dbReference>
<sequence>MTSHQDNKFNILLEQLQLSEEVSSKFCDGQLKKVVVDQNNNTWQFYLELPQILDIEVFRALEEGLQHMPYAAKLFLSYVETPNLTLQLITPYLYYFASKLNGSASYLVTSLQVIQLYMDKEALYLRVGEQIQFEKWQQNVGLLRQLFSLAGFNIQIIVQSSEDVASEYQSLIDQHQETKHVPVYTSVPKSENKPKQENSSPKSAPVYRRKKASAMLEETPTKIVDIVEMQDGLVIEGYVFDVEFRKTKNGKEIMTAKITDYSDSLYIKKWCNEGEDKIKKGTWIKAVGNVVVDAYMNHQLVMNLNDYKELEPRVRKDNAETKRIELHAHTQMSQLDSVVPVKELINQAIAWGHEAIAITDHSVVQSFPEAYMASNRNQNIKVLYGIEFNVINSDDGYPAHIKQDTLIQDTEFVVFDIETTGLSAAVDKIIEIGAIKIQGSKIIDRYQTFLNPKQKLDVKTMDLTHITQENVDTARDIPEVLKEFKEWCGEESVLVAHNAPFDVGFIRLAYENLGIGELKNDWLDTLQLSRHLYPEIKRHGLKALAKKFNVELTSHHRAVYDAEATSEIFLYMLNALSDRDIKIANEINKVASKERNQEISRSYHVTAIAKNRDGLHDLFKLVSMAHTEYYVREPRIPVEILEEYRTHLLLGSSCIHNNVFDAVLNKNKEEILEIMQSYDYIEVQPPECYAHLTDIGWVPKHETIYEIIKQIIGYAQELGKTVVASGDVHHLKRDDVIFREIYVESQAGVHPLAHREIKKIPTMHFRTTDEMLRDFEFLGAQEAFDLVVTNPKVVADQVEPIEVIKNELFTPRMENAEENVRSMTYEMAHSLYGEKLPSIVEERIEKELNSIIGHGFSVIYLISHKLVKKSLDDGYLVGSRGSVGSSLVATMMEITEVNPLAPHYRCPECLYSEFHGGEVGCGYDLPDKLCPECQTAMIKDGHDIPFETFLGFKGDKVPDIDLNFSGDYQAKAHNYTKEIFGEEYVYRAGTIGTVAEKTAFGYVRGYESDKEMNLKGAEIDRLVLGCTGVKRTTGQHPGGIIVVPDYMEVYDITAVQYPADDQKSAWKTTHFDFHAIHDNLLKLDILGHDDPTIIRMLQDLSGIDPKTIPTDDPKVYSLFQDTSALGVRPEQINSKVGTLGVPEFGTKFVRQMLEDTLPSTFSELVQISGLSHGTDVWLNNAQALIRNGTCVLKDVIGCRDDIMVYLIYQGLNDSEAFTIMESVRKGKGLNDDWEADMRENNVPEWYIDSCKKIKYMFPKAHATAYVLMAVRIAYFKVYHPIYFYATYFSIRSDDFEIETMLRGSEAIRARISEIEANGIKATTKEKNLQTVLEVALEMLERGLSFKQVDLYESHSTDFRVLDDKTLLFPFRSVDSLGDSVAQSIVEARKDAPFLSKEDFAGRVKISRTLIAKLELMGVLDDLEDQNQISLF</sequence>
<dbReference type="HAMAP" id="MF_00356">
    <property type="entry name" value="DNApol_PolC"/>
    <property type="match status" value="1"/>
</dbReference>
<dbReference type="NCBIfam" id="TIGR01405">
    <property type="entry name" value="polC_Gram_pos"/>
    <property type="match status" value="1"/>
</dbReference>
<dbReference type="InterPro" id="IPR029460">
    <property type="entry name" value="DNAPol_HHH"/>
</dbReference>
<dbReference type="InterPro" id="IPR004805">
    <property type="entry name" value="DnaE2/DnaE/PolC"/>
</dbReference>
<dbReference type="NCBIfam" id="NF001688">
    <property type="entry name" value="PRK00448.1"/>
    <property type="match status" value="1"/>
</dbReference>
<dbReference type="SMART" id="SM00481">
    <property type="entry name" value="POLIIIAc"/>
    <property type="match status" value="1"/>
</dbReference>
<dbReference type="Gene3D" id="2.40.50.140">
    <property type="entry name" value="Nucleic acid-binding proteins"/>
    <property type="match status" value="1"/>
</dbReference>
<name>A0A5R8QFC6_9FIRM</name>
<keyword evidence="7 11" id="KW-0378">Hydrolase</keyword>
<dbReference type="InterPro" id="IPR013520">
    <property type="entry name" value="Ribonucl_H"/>
</dbReference>
<dbReference type="SUPFAM" id="SSF160975">
    <property type="entry name" value="AF1531-like"/>
    <property type="match status" value="1"/>
</dbReference>
<dbReference type="InterPro" id="IPR003141">
    <property type="entry name" value="Pol/His_phosphatase_N"/>
</dbReference>
<reference evidence="15 16" key="1">
    <citation type="submission" date="2019-05" db="EMBL/GenBank/DDBJ databases">
        <title>Culicoidintestinum kansasii gen. nov., sp. nov. from the gastrointestinal tract of the biting midge, Culicoides sonorensis.</title>
        <authorList>
            <person name="Neupane S."/>
            <person name="Ghosh A."/>
            <person name="Gunther S."/>
            <person name="Martin K."/>
            <person name="Zurek L."/>
        </authorList>
    </citation>
    <scope>NUCLEOTIDE SEQUENCE [LARGE SCALE GENOMIC DNA]</scope>
    <source>
        <strain evidence="15 16">CS-1</strain>
    </source>
</reference>
<dbReference type="Gene3D" id="3.30.1900.20">
    <property type="match status" value="2"/>
</dbReference>